<dbReference type="EMBL" id="CP044205">
    <property type="protein sequence ID" value="QFY45163.1"/>
    <property type="molecule type" value="Genomic_DNA"/>
</dbReference>
<dbReference type="Pfam" id="PF08388">
    <property type="entry name" value="GIIM"/>
    <property type="match status" value="1"/>
</dbReference>
<dbReference type="RefSeq" id="WP_153251115.1">
    <property type="nucleotide sequence ID" value="NZ_CP135727.1"/>
</dbReference>
<organism evidence="2 3">
    <name type="scientific">Candidatus Methylospira mobilis</name>
    <dbReference type="NCBI Taxonomy" id="1808979"/>
    <lineage>
        <taxon>Bacteria</taxon>
        <taxon>Pseudomonadati</taxon>
        <taxon>Pseudomonadota</taxon>
        <taxon>Gammaproteobacteria</taxon>
        <taxon>Methylococcales</taxon>
        <taxon>Methylococcaceae</taxon>
        <taxon>Candidatus Methylospira</taxon>
    </lineage>
</organism>
<keyword evidence="3" id="KW-1185">Reference proteome</keyword>
<dbReference type="InParanoid" id="A0A5Q0BMU1"/>
<sequence>MDAEYVVGRLNRKLTGWANYFCLGPVSPAYRAKYPCHTTAPPVVMQEAQGSWQWRKALPRPIPIRAVGTG</sequence>
<dbReference type="AlphaFoldDB" id="A0A5Q0BMU1"/>
<feature type="domain" description="Group II intron maturase-specific" evidence="1">
    <location>
        <begin position="3"/>
        <end position="27"/>
    </location>
</feature>
<protein>
    <recommendedName>
        <fullName evidence="1">Group II intron maturase-specific domain-containing protein</fullName>
    </recommendedName>
</protein>
<proteinExistence type="predicted"/>
<gene>
    <name evidence="2" type="ORF">F6R98_16640</name>
</gene>
<evidence type="ECO:0000313" key="3">
    <source>
        <dbReference type="Proteomes" id="UP000325755"/>
    </source>
</evidence>
<reference evidence="2 3" key="1">
    <citation type="submission" date="2019-09" db="EMBL/GenBank/DDBJ databases">
        <title>Ecophysiology of the spiral-shaped methanotroph Methylospira mobilis as revealed by the complete genome sequence.</title>
        <authorList>
            <person name="Oshkin I.Y."/>
            <person name="Dedysh S.N."/>
            <person name="Miroshnikov K."/>
            <person name="Danilova O.V."/>
            <person name="Hakobyan A."/>
            <person name="Liesack W."/>
        </authorList>
    </citation>
    <scope>NUCLEOTIDE SEQUENCE [LARGE SCALE GENOMIC DNA]</scope>
    <source>
        <strain evidence="2 3">Shm1</strain>
    </source>
</reference>
<dbReference type="OrthoDB" id="9793236at2"/>
<dbReference type="Proteomes" id="UP000325755">
    <property type="component" value="Chromosome"/>
</dbReference>
<dbReference type="InterPro" id="IPR013597">
    <property type="entry name" value="Mat_intron_G2"/>
</dbReference>
<accession>A0A5Q0BMU1</accession>
<evidence type="ECO:0000259" key="1">
    <source>
        <dbReference type="Pfam" id="PF08388"/>
    </source>
</evidence>
<name>A0A5Q0BMU1_9GAMM</name>
<evidence type="ECO:0000313" key="2">
    <source>
        <dbReference type="EMBL" id="QFY45163.1"/>
    </source>
</evidence>
<dbReference type="KEGG" id="mmob:F6R98_16640"/>